<gene>
    <name evidence="1" type="ordered locus">DVU_2818</name>
</gene>
<evidence type="ECO:0000313" key="2">
    <source>
        <dbReference type="Proteomes" id="UP000002194"/>
    </source>
</evidence>
<dbReference type="AlphaFoldDB" id="Q727N7"/>
<dbReference type="HOGENOM" id="CLU_2715872_0_0_7"/>
<keyword evidence="2" id="KW-1185">Reference proteome</keyword>
<dbReference type="PaxDb" id="882-DVU_2818"/>
<dbReference type="EnsemblBacteria" id="AAS97290">
    <property type="protein sequence ID" value="AAS97290"/>
    <property type="gene ID" value="DVU_2818"/>
</dbReference>
<dbReference type="Proteomes" id="UP000002194">
    <property type="component" value="Chromosome"/>
</dbReference>
<organism evidence="1 2">
    <name type="scientific">Nitratidesulfovibrio vulgaris (strain ATCC 29579 / DSM 644 / CCUG 34227 / NCIMB 8303 / VKM B-1760 / Hildenborough)</name>
    <name type="common">Desulfovibrio vulgaris</name>
    <dbReference type="NCBI Taxonomy" id="882"/>
    <lineage>
        <taxon>Bacteria</taxon>
        <taxon>Pseudomonadati</taxon>
        <taxon>Thermodesulfobacteriota</taxon>
        <taxon>Desulfovibrionia</taxon>
        <taxon>Desulfovibrionales</taxon>
        <taxon>Desulfovibrionaceae</taxon>
        <taxon>Nitratidesulfovibrio</taxon>
    </lineage>
</organism>
<dbReference type="STRING" id="882.DVU_2818"/>
<reference evidence="1 2" key="1">
    <citation type="journal article" date="2004" name="Nat. Biotechnol.">
        <title>The genome sequence of the anaerobic, sulfate-reducing bacterium Desulfovibrio vulgaris Hildenborough.</title>
        <authorList>
            <person name="Heidelberg J.F."/>
            <person name="Seshadri R."/>
            <person name="Haveman S.A."/>
            <person name="Hemme C.L."/>
            <person name="Paulsen I.T."/>
            <person name="Kolonay J.F."/>
            <person name="Eisen J.A."/>
            <person name="Ward N."/>
            <person name="Methe B."/>
            <person name="Brinkac L.M."/>
            <person name="Daugherty S.C."/>
            <person name="Deboy R.T."/>
            <person name="Dodson R.J."/>
            <person name="Durkin A.S."/>
            <person name="Madupu R."/>
            <person name="Nelson W.C."/>
            <person name="Sullivan S.A."/>
            <person name="Fouts D."/>
            <person name="Haft D.H."/>
            <person name="Selengut J."/>
            <person name="Peterson J.D."/>
            <person name="Davidsen T.M."/>
            <person name="Zafar N."/>
            <person name="Zhou L."/>
            <person name="Radune D."/>
            <person name="Dimitrov G."/>
            <person name="Hance M."/>
            <person name="Tran K."/>
            <person name="Khouri H."/>
            <person name="Gill J."/>
            <person name="Utterback T.R."/>
            <person name="Feldblyum T.V."/>
            <person name="Wall J.D."/>
            <person name="Voordouw G."/>
            <person name="Fraser C.M."/>
        </authorList>
    </citation>
    <scope>NUCLEOTIDE SEQUENCE [LARGE SCALE GENOMIC DNA]</scope>
    <source>
        <strain evidence="2">ATCC 29579 / DSM 644 / NCIMB 8303 / VKM B-1760 / Hildenborough</strain>
    </source>
</reference>
<name>Q727N7_NITV2</name>
<evidence type="ECO:0000313" key="1">
    <source>
        <dbReference type="EMBL" id="AAS97290.1"/>
    </source>
</evidence>
<dbReference type="KEGG" id="dvu:DVU_2818"/>
<accession>Q727N7</accession>
<proteinExistence type="predicted"/>
<protein>
    <submittedName>
        <fullName evidence="1">Uncharacterized protein</fullName>
    </submittedName>
</protein>
<dbReference type="EMBL" id="AE017285">
    <property type="protein sequence ID" value="AAS97290.1"/>
    <property type="molecule type" value="Genomic_DNA"/>
</dbReference>
<sequence>MCFCPQGCCAAYRMEWWKRSICLRGAESGEESSPHFPVPHVSTCTVHARHAHWNHAAAGFSTGVGGQMPCNP</sequence>